<evidence type="ECO:0000313" key="2">
    <source>
        <dbReference type="EMBL" id="WAH43980.1"/>
    </source>
</evidence>
<sequence>MAHESFEDEQVAQYLNEHYVAIKVDREERPDIDHVYMMYCQALTGEGGWPLTVIMTPEGHPFFAGTYFPKTSRYGRPGLIDILQQLATKWANEADTIQRASADITNRMQPIFAAAPAEFQPGPAIEKAYRQLKSRFDPEYGGFSDAPKFPSFHQLMFLLRYHRFSGEQDALQMAKKTMLSIIRGGIHDHVGGGLARYSTDALWRVPHFEKMLYDNALGVLAATELYQATADETFKSFVTRTMSYLSREMTSEEGAYYAAQDADSEGQEGRFYVWRPDEIWAALGEELGEMYCAFYDVTEEGNFEGDSVPNLIDVEISSFAASRGLSVDELSAKMEAANELLLEWRAHRTPPGTDDKVLTAWNALMIAASAKAGAAFADDEYIGNAVRALSFVEEQLVRHDGRLLARYREGESGILAYADDYAYLVWAYIEVYQATLDTYYLRRAMHWQQQMNDLFWDVEEGGYYLAGKDAERLIATPKSAYDGATPSANSVAAYNLSRLYAITGESHLAEQVDGIFGAFGEFLNEAPAEHLYMLMAGMLVAVGSTEVVFAEAGTDRSLSAFLHNWHQTFQPEAIVLKPDARVQEVDVYPVQDGRTTVYVCRHFACERPVHDWQEASQSVRENPPRLR</sequence>
<dbReference type="PIRSF" id="PIRSF006402">
    <property type="entry name" value="UCP006402_thioredoxin"/>
    <property type="match status" value="1"/>
</dbReference>
<dbReference type="PANTHER" id="PTHR42899:SF1">
    <property type="entry name" value="SPERMATOGENESIS-ASSOCIATED PROTEIN 20"/>
    <property type="match status" value="1"/>
</dbReference>
<organism evidence="2 3">
    <name type="scientific">Alicyclobacillus fastidiosus</name>
    <dbReference type="NCBI Taxonomy" id="392011"/>
    <lineage>
        <taxon>Bacteria</taxon>
        <taxon>Bacillati</taxon>
        <taxon>Bacillota</taxon>
        <taxon>Bacilli</taxon>
        <taxon>Bacillales</taxon>
        <taxon>Alicyclobacillaceae</taxon>
        <taxon>Alicyclobacillus</taxon>
    </lineage>
</organism>
<dbReference type="InterPro" id="IPR008928">
    <property type="entry name" value="6-hairpin_glycosidase_sf"/>
</dbReference>
<name>A0ABY6ZM32_9BACL</name>
<dbReference type="InterPro" id="IPR004879">
    <property type="entry name" value="Ssp411-like_TRX"/>
</dbReference>
<keyword evidence="3" id="KW-1185">Reference proteome</keyword>
<evidence type="ECO:0000259" key="1">
    <source>
        <dbReference type="Pfam" id="PF03190"/>
    </source>
</evidence>
<dbReference type="SUPFAM" id="SSF52833">
    <property type="entry name" value="Thioredoxin-like"/>
    <property type="match status" value="1"/>
</dbReference>
<protein>
    <submittedName>
        <fullName evidence="2">Thioredoxin domain-containing protein</fullName>
    </submittedName>
</protein>
<dbReference type="PANTHER" id="PTHR42899">
    <property type="entry name" value="SPERMATOGENESIS-ASSOCIATED PROTEIN 20"/>
    <property type="match status" value="1"/>
</dbReference>
<dbReference type="InterPro" id="IPR024705">
    <property type="entry name" value="Ssp411"/>
</dbReference>
<dbReference type="EMBL" id="CP104067">
    <property type="protein sequence ID" value="WAH43980.1"/>
    <property type="molecule type" value="Genomic_DNA"/>
</dbReference>
<dbReference type="InterPro" id="IPR012341">
    <property type="entry name" value="6hp_glycosidase-like_sf"/>
</dbReference>
<proteinExistence type="predicted"/>
<accession>A0ABY6ZM32</accession>
<dbReference type="Gene3D" id="1.50.10.10">
    <property type="match status" value="1"/>
</dbReference>
<dbReference type="SUPFAM" id="SSF48208">
    <property type="entry name" value="Six-hairpin glycosidases"/>
    <property type="match status" value="1"/>
</dbReference>
<dbReference type="Gene3D" id="3.40.30.10">
    <property type="entry name" value="Glutaredoxin"/>
    <property type="match status" value="1"/>
</dbReference>
<dbReference type="RefSeq" id="WP_268007883.1">
    <property type="nucleotide sequence ID" value="NZ_BSUT01000001.1"/>
</dbReference>
<dbReference type="Pfam" id="PF03190">
    <property type="entry name" value="Thioredox_DsbH"/>
    <property type="match status" value="1"/>
</dbReference>
<gene>
    <name evidence="2" type="ORF">NZD89_11690</name>
</gene>
<dbReference type="Proteomes" id="UP001164761">
    <property type="component" value="Chromosome"/>
</dbReference>
<evidence type="ECO:0000313" key="3">
    <source>
        <dbReference type="Proteomes" id="UP001164761"/>
    </source>
</evidence>
<reference evidence="2" key="1">
    <citation type="submission" date="2022-08" db="EMBL/GenBank/DDBJ databases">
        <title>Alicyclobacillus fastidiosus DSM 17978, complete genome.</title>
        <authorList>
            <person name="Wang Q."/>
            <person name="Cai R."/>
            <person name="Wang Z."/>
        </authorList>
    </citation>
    <scope>NUCLEOTIDE SEQUENCE</scope>
    <source>
        <strain evidence="2">DSM 17978</strain>
    </source>
</reference>
<dbReference type="InterPro" id="IPR036249">
    <property type="entry name" value="Thioredoxin-like_sf"/>
</dbReference>
<feature type="domain" description="Spermatogenesis-associated protein 20-like TRX" evidence="1">
    <location>
        <begin position="1"/>
        <end position="108"/>
    </location>
</feature>
<dbReference type="Gene3D" id="1.50.10.20">
    <property type="match status" value="1"/>
</dbReference>